<reference evidence="1" key="1">
    <citation type="submission" date="2021-01" db="EMBL/GenBank/DDBJ databases">
        <title>Whole genome shotgun sequence of Virgisporangium aurantiacum NBRC 16421.</title>
        <authorList>
            <person name="Komaki H."/>
            <person name="Tamura T."/>
        </authorList>
    </citation>
    <scope>NUCLEOTIDE SEQUENCE</scope>
    <source>
        <strain evidence="1">NBRC 16421</strain>
    </source>
</reference>
<evidence type="ECO:0000313" key="2">
    <source>
        <dbReference type="Proteomes" id="UP000612585"/>
    </source>
</evidence>
<dbReference type="RefSeq" id="WP_203995264.1">
    <property type="nucleotide sequence ID" value="NZ_BOPG01000025.1"/>
</dbReference>
<dbReference type="InterPro" id="IPR025591">
    <property type="entry name" value="RloB"/>
</dbReference>
<evidence type="ECO:0008006" key="3">
    <source>
        <dbReference type="Google" id="ProtNLM"/>
    </source>
</evidence>
<dbReference type="AlphaFoldDB" id="A0A8J4E033"/>
<accession>A0A8J4E033</accession>
<organism evidence="1 2">
    <name type="scientific">Virgisporangium aurantiacum</name>
    <dbReference type="NCBI Taxonomy" id="175570"/>
    <lineage>
        <taxon>Bacteria</taxon>
        <taxon>Bacillati</taxon>
        <taxon>Actinomycetota</taxon>
        <taxon>Actinomycetes</taxon>
        <taxon>Micromonosporales</taxon>
        <taxon>Micromonosporaceae</taxon>
        <taxon>Virgisporangium</taxon>
    </lineage>
</organism>
<protein>
    <recommendedName>
        <fullName evidence="3">RloB-like protein</fullName>
    </recommendedName>
</protein>
<keyword evidence="2" id="KW-1185">Reference proteome</keyword>
<dbReference type="Pfam" id="PF13707">
    <property type="entry name" value="RloB"/>
    <property type="match status" value="1"/>
</dbReference>
<name>A0A8J4E033_9ACTN</name>
<dbReference type="EMBL" id="BOPG01000025">
    <property type="protein sequence ID" value="GIJ56589.1"/>
    <property type="molecule type" value="Genomic_DNA"/>
</dbReference>
<evidence type="ECO:0000313" key="1">
    <source>
        <dbReference type="EMBL" id="GIJ56589.1"/>
    </source>
</evidence>
<gene>
    <name evidence="1" type="ORF">Vau01_041050</name>
</gene>
<sequence>MRRNPPTRRRGDLPTKHTVLVYCGGLRTEPEYFDGLKLENRSSAVSVRIVAEGADPERLVRRAAGHRNRQPGVFDEVWCVTDVDQFDLTRAVALARKERVSLAVSNPCFELWLLLHHADCTAHCTGYDDVATRLKKYVRDYDKCRLNFAAYRDKIDDAVERARKLDPDGTAFTANPSTNVWQLVERIRAS</sequence>
<dbReference type="Proteomes" id="UP000612585">
    <property type="component" value="Unassembled WGS sequence"/>
</dbReference>
<proteinExistence type="predicted"/>
<comment type="caution">
    <text evidence="1">The sequence shown here is derived from an EMBL/GenBank/DDBJ whole genome shotgun (WGS) entry which is preliminary data.</text>
</comment>